<keyword evidence="3 8" id="KW-1133">Transmembrane helix</keyword>
<sequence>MREQVDSLKPTDSPFVYYSTINKHAIIAAGAVASQSSDPIVTEKLNALLSIITMKEKAGQSRGALNGIFARGSTTLDAYARIQNYIEEFNFATLAAEASLHNADLKALKTIEAEPVWAEVNAIEESFLAQKSSLNKVEGPSPQEWFPLATKRIVALNKYKNAYLEQLKEAMHQRAENAANASMYLIVGLGLIIVFVSIIAVWTINSIRRRIASLGSQLQNMISNKDMTHKLNNGSTDEIGDVEGYIDGFVANIREILRDTKDLTQETDDAISRLTKLASKDVESAKETSTRCETLAAAMTQMSTSSSEVASYAQTVEEATAMAKDVTSKAVSSGDQSAKTMDSLISSIDTTFAKMKELQSQTANVKEILDNITGISEQTNLLALNAAIEAARAGEMGRGFAVVADEVRNLAQRSKQSTEEIGNMLDEIRMNTESSFSNMERSRDVSYESQQSVETAKGSLEVLGDNISNMADQNALIADSARQQAQTVSSVSSELEVLVSISSESSEGSLEIERSLMELRERMRILNRNVGQFGTG</sequence>
<dbReference type="InterPro" id="IPR013587">
    <property type="entry name" value="Nitrate/nitrite_sensing"/>
</dbReference>
<comment type="caution">
    <text evidence="11">The sequence shown here is derived from an EMBL/GenBank/DDBJ whole genome shotgun (WGS) entry which is preliminary data.</text>
</comment>
<dbReference type="AlphaFoldDB" id="A0A135IB72"/>
<evidence type="ECO:0008006" key="13">
    <source>
        <dbReference type="Google" id="ProtNLM"/>
    </source>
</evidence>
<evidence type="ECO:0000256" key="7">
    <source>
        <dbReference type="PROSITE-ProRule" id="PRU00284"/>
    </source>
</evidence>
<evidence type="ECO:0000313" key="12">
    <source>
        <dbReference type="Proteomes" id="UP000070529"/>
    </source>
</evidence>
<evidence type="ECO:0000256" key="1">
    <source>
        <dbReference type="ARBA" id="ARBA00004141"/>
    </source>
</evidence>
<keyword evidence="5 7" id="KW-0807">Transducer</keyword>
<dbReference type="STRING" id="294935.ATN88_14380"/>
<evidence type="ECO:0000256" key="6">
    <source>
        <dbReference type="ARBA" id="ARBA00029447"/>
    </source>
</evidence>
<feature type="domain" description="Methyl-accepting transducer" evidence="9">
    <location>
        <begin position="263"/>
        <end position="499"/>
    </location>
</feature>
<dbReference type="SUPFAM" id="SSF58104">
    <property type="entry name" value="Methyl-accepting chemotaxis protein (MCP) signaling domain"/>
    <property type="match status" value="1"/>
</dbReference>
<evidence type="ECO:0000256" key="8">
    <source>
        <dbReference type="SAM" id="Phobius"/>
    </source>
</evidence>
<dbReference type="PANTHER" id="PTHR32089:SF119">
    <property type="entry name" value="METHYL-ACCEPTING CHEMOTAXIS PROTEIN CTPL"/>
    <property type="match status" value="1"/>
</dbReference>
<feature type="domain" description="HAMP" evidence="10">
    <location>
        <begin position="205"/>
        <end position="258"/>
    </location>
</feature>
<dbReference type="Pfam" id="PF08376">
    <property type="entry name" value="NIT"/>
    <property type="match status" value="1"/>
</dbReference>
<keyword evidence="2 8" id="KW-0812">Transmembrane</keyword>
<accession>A0A135IB72</accession>
<organism evidence="11 12">
    <name type="scientific">Enterovibrio coralii</name>
    <dbReference type="NCBI Taxonomy" id="294935"/>
    <lineage>
        <taxon>Bacteria</taxon>
        <taxon>Pseudomonadati</taxon>
        <taxon>Pseudomonadota</taxon>
        <taxon>Gammaproteobacteria</taxon>
        <taxon>Vibrionales</taxon>
        <taxon>Vibrionaceae</taxon>
        <taxon>Enterovibrio</taxon>
    </lineage>
</organism>
<keyword evidence="12" id="KW-1185">Reference proteome</keyword>
<keyword evidence="4 8" id="KW-0472">Membrane</keyword>
<evidence type="ECO:0000259" key="9">
    <source>
        <dbReference type="PROSITE" id="PS50111"/>
    </source>
</evidence>
<evidence type="ECO:0000256" key="2">
    <source>
        <dbReference type="ARBA" id="ARBA00022692"/>
    </source>
</evidence>
<dbReference type="GO" id="GO:0007165">
    <property type="term" value="P:signal transduction"/>
    <property type="evidence" value="ECO:0007669"/>
    <property type="project" value="UniProtKB-KW"/>
</dbReference>
<dbReference type="GO" id="GO:0006935">
    <property type="term" value="P:chemotaxis"/>
    <property type="evidence" value="ECO:0007669"/>
    <property type="project" value="InterPro"/>
</dbReference>
<comment type="subcellular location">
    <subcellularLocation>
        <location evidence="1">Membrane</location>
        <topology evidence="1">Multi-pass membrane protein</topology>
    </subcellularLocation>
</comment>
<dbReference type="GO" id="GO:0016020">
    <property type="term" value="C:membrane"/>
    <property type="evidence" value="ECO:0007669"/>
    <property type="project" value="UniProtKB-SubCell"/>
</dbReference>
<dbReference type="InterPro" id="IPR004090">
    <property type="entry name" value="Chemotax_Me-accpt_rcpt"/>
</dbReference>
<gene>
    <name evidence="11" type="ORF">ATN88_14380</name>
</gene>
<dbReference type="PROSITE" id="PS50885">
    <property type="entry name" value="HAMP"/>
    <property type="match status" value="1"/>
</dbReference>
<dbReference type="EMBL" id="LNTY01000017">
    <property type="protein sequence ID" value="KXF82675.1"/>
    <property type="molecule type" value="Genomic_DNA"/>
</dbReference>
<feature type="transmembrane region" description="Helical" evidence="8">
    <location>
        <begin position="183"/>
        <end position="204"/>
    </location>
</feature>
<dbReference type="GO" id="GO:0004888">
    <property type="term" value="F:transmembrane signaling receptor activity"/>
    <property type="evidence" value="ECO:0007669"/>
    <property type="project" value="InterPro"/>
</dbReference>
<dbReference type="Proteomes" id="UP000070529">
    <property type="component" value="Unassembled WGS sequence"/>
</dbReference>
<evidence type="ECO:0000256" key="3">
    <source>
        <dbReference type="ARBA" id="ARBA00022989"/>
    </source>
</evidence>
<name>A0A135IB72_9GAMM</name>
<dbReference type="OrthoDB" id="2489132at2"/>
<dbReference type="PANTHER" id="PTHR32089">
    <property type="entry name" value="METHYL-ACCEPTING CHEMOTAXIS PROTEIN MCPB"/>
    <property type="match status" value="1"/>
</dbReference>
<dbReference type="FunFam" id="1.10.287.950:FF:000001">
    <property type="entry name" value="Methyl-accepting chemotaxis sensory transducer"/>
    <property type="match status" value="1"/>
</dbReference>
<dbReference type="InterPro" id="IPR003660">
    <property type="entry name" value="HAMP_dom"/>
</dbReference>
<dbReference type="PROSITE" id="PS50111">
    <property type="entry name" value="CHEMOTAXIS_TRANSDUC_2"/>
    <property type="match status" value="1"/>
</dbReference>
<evidence type="ECO:0000259" key="10">
    <source>
        <dbReference type="PROSITE" id="PS50885"/>
    </source>
</evidence>
<evidence type="ECO:0000313" key="11">
    <source>
        <dbReference type="EMBL" id="KXF82675.1"/>
    </source>
</evidence>
<reference evidence="11 12" key="1">
    <citation type="submission" date="2015-11" db="EMBL/GenBank/DDBJ databases">
        <title>Genomic Taxonomy of the Vibrionaceae.</title>
        <authorList>
            <person name="Gomez-Gil B."/>
            <person name="Enciso-Ibarra J."/>
        </authorList>
    </citation>
    <scope>NUCLEOTIDE SEQUENCE [LARGE SCALE GENOMIC DNA]</scope>
    <source>
        <strain evidence="11 12">CAIM 912</strain>
    </source>
</reference>
<comment type="similarity">
    <text evidence="6">Belongs to the methyl-accepting chemotaxis (MCP) protein family.</text>
</comment>
<proteinExistence type="inferred from homology"/>
<evidence type="ECO:0000256" key="5">
    <source>
        <dbReference type="ARBA" id="ARBA00023224"/>
    </source>
</evidence>
<dbReference type="SMART" id="SM00283">
    <property type="entry name" value="MA"/>
    <property type="match status" value="1"/>
</dbReference>
<dbReference type="Gene3D" id="1.10.287.950">
    <property type="entry name" value="Methyl-accepting chemotaxis protein"/>
    <property type="match status" value="1"/>
</dbReference>
<protein>
    <recommendedName>
        <fullName evidence="13">Chemotaxis protein</fullName>
    </recommendedName>
</protein>
<evidence type="ECO:0000256" key="4">
    <source>
        <dbReference type="ARBA" id="ARBA00023136"/>
    </source>
</evidence>
<dbReference type="InterPro" id="IPR004089">
    <property type="entry name" value="MCPsignal_dom"/>
</dbReference>
<dbReference type="Pfam" id="PF00015">
    <property type="entry name" value="MCPsignal"/>
    <property type="match status" value="1"/>
</dbReference>
<dbReference type="PRINTS" id="PR00260">
    <property type="entry name" value="CHEMTRNSDUCR"/>
</dbReference>